<evidence type="ECO:0000256" key="9">
    <source>
        <dbReference type="RuleBase" id="RU362035"/>
    </source>
</evidence>
<gene>
    <name evidence="13" type="primary">Dmoj\GI17795</name>
    <name evidence="13" type="ORF">Dmoj_GI17795</name>
</gene>
<evidence type="ECO:0000256" key="5">
    <source>
        <dbReference type="ARBA" id="ARBA00022692"/>
    </source>
</evidence>
<keyword evidence="3 9" id="KW-0813">Transport</keyword>
<dbReference type="Pfam" id="PF00955">
    <property type="entry name" value="HCO3_cotransp"/>
    <property type="match status" value="1"/>
</dbReference>
<evidence type="ECO:0000256" key="8">
    <source>
        <dbReference type="ARBA" id="ARBA00023136"/>
    </source>
</evidence>
<dbReference type="GO" id="GO:0051453">
    <property type="term" value="P:regulation of intracellular pH"/>
    <property type="evidence" value="ECO:0007669"/>
    <property type="project" value="TreeGrafter"/>
</dbReference>
<dbReference type="GO" id="GO:0008509">
    <property type="term" value="F:monoatomic anion transmembrane transporter activity"/>
    <property type="evidence" value="ECO:0007669"/>
    <property type="project" value="InterPro"/>
</dbReference>
<dbReference type="NCBIfam" id="TIGR00834">
    <property type="entry name" value="ae"/>
    <property type="match status" value="1"/>
</dbReference>
<evidence type="ECO:0000256" key="6">
    <source>
        <dbReference type="ARBA" id="ARBA00022989"/>
    </source>
</evidence>
<dbReference type="PANTHER" id="PTHR11453:SF36">
    <property type="entry name" value="ANION EXCHANGE PROTEIN"/>
    <property type="match status" value="1"/>
</dbReference>
<feature type="region of interest" description="Disordered" evidence="10">
    <location>
        <begin position="1002"/>
        <end position="1042"/>
    </location>
</feature>
<evidence type="ECO:0000313" key="13">
    <source>
        <dbReference type="EMBL" id="KRG03364.1"/>
    </source>
</evidence>
<dbReference type="GO" id="GO:0016323">
    <property type="term" value="C:basolateral plasma membrane"/>
    <property type="evidence" value="ECO:0007669"/>
    <property type="project" value="UniProtKB-SubCell"/>
</dbReference>
<dbReference type="InterPro" id="IPR011531">
    <property type="entry name" value="HCO3_transpt-like_TM_dom"/>
</dbReference>
<dbReference type="SUPFAM" id="SSF55804">
    <property type="entry name" value="Phoshotransferase/anion transport protein"/>
    <property type="match status" value="1"/>
</dbReference>
<feature type="transmembrane region" description="Helical" evidence="9">
    <location>
        <begin position="878"/>
        <end position="898"/>
    </location>
</feature>
<dbReference type="PRINTS" id="PR01231">
    <property type="entry name" value="HCO3TRNSPORT"/>
</dbReference>
<dbReference type="Gene3D" id="3.40.930.10">
    <property type="entry name" value="Mannitol-specific EII, Chain A"/>
    <property type="match status" value="1"/>
</dbReference>
<feature type="transmembrane region" description="Helical" evidence="9">
    <location>
        <begin position="505"/>
        <end position="524"/>
    </location>
</feature>
<evidence type="ECO:0000256" key="7">
    <source>
        <dbReference type="ARBA" id="ARBA00023065"/>
    </source>
</evidence>
<feature type="transmembrane region" description="Helical" evidence="9">
    <location>
        <begin position="476"/>
        <end position="498"/>
    </location>
</feature>
<feature type="transmembrane region" description="Helical" evidence="9">
    <location>
        <begin position="669"/>
        <end position="687"/>
    </location>
</feature>
<dbReference type="PRINTS" id="PR01232">
    <property type="entry name" value="NAHCO3TRSPRT"/>
</dbReference>
<dbReference type="PANTHER" id="PTHR11453">
    <property type="entry name" value="ANION EXCHANGE PROTEIN"/>
    <property type="match status" value="1"/>
</dbReference>
<evidence type="ECO:0000256" key="2">
    <source>
        <dbReference type="ARBA" id="ARBA00010993"/>
    </source>
</evidence>
<evidence type="ECO:0000256" key="10">
    <source>
        <dbReference type="SAM" id="MobiDB-lite"/>
    </source>
</evidence>
<protein>
    <recommendedName>
        <fullName evidence="9">Anion exchange protein</fullName>
    </recommendedName>
</protein>
<dbReference type="Proteomes" id="UP000009192">
    <property type="component" value="Unassembled WGS sequence"/>
</dbReference>
<dbReference type="InterPro" id="IPR003024">
    <property type="entry name" value="Na/HCO3_transpt"/>
</dbReference>
<dbReference type="SMR" id="A0A0Q9XEC9"/>
<feature type="transmembrane region" description="Helical" evidence="9">
    <location>
        <begin position="699"/>
        <end position="719"/>
    </location>
</feature>
<feature type="transmembrane region" description="Helical" evidence="9">
    <location>
        <begin position="928"/>
        <end position="945"/>
    </location>
</feature>
<dbReference type="GO" id="GO:0005452">
    <property type="term" value="F:solute:inorganic anion antiporter activity"/>
    <property type="evidence" value="ECO:0007669"/>
    <property type="project" value="InterPro"/>
</dbReference>
<feature type="region of interest" description="Disordered" evidence="10">
    <location>
        <begin position="409"/>
        <end position="440"/>
    </location>
</feature>
<dbReference type="FunFam" id="1.10.287.570:FF:000001">
    <property type="entry name" value="Anion exchange protein"/>
    <property type="match status" value="1"/>
</dbReference>
<name>A0A0Q9XEC9_DROMO</name>
<feature type="transmembrane region" description="Helical" evidence="9">
    <location>
        <begin position="756"/>
        <end position="775"/>
    </location>
</feature>
<dbReference type="InterPro" id="IPR003020">
    <property type="entry name" value="HCO3_transpt_euk"/>
</dbReference>
<keyword evidence="4" id="KW-1003">Cell membrane</keyword>
<keyword evidence="6 9" id="KW-1133">Transmembrane helix</keyword>
<reference evidence="13 14" key="1">
    <citation type="journal article" date="2007" name="Nature">
        <title>Evolution of genes and genomes on the Drosophila phylogeny.</title>
        <authorList>
            <consortium name="Drosophila 12 Genomes Consortium"/>
            <person name="Clark A.G."/>
            <person name="Eisen M.B."/>
            <person name="Smith D.R."/>
            <person name="Bergman C.M."/>
            <person name="Oliver B."/>
            <person name="Markow T.A."/>
            <person name="Kaufman T.C."/>
            <person name="Kellis M."/>
            <person name="Gelbart W."/>
            <person name="Iyer V.N."/>
            <person name="Pollard D.A."/>
            <person name="Sackton T.B."/>
            <person name="Larracuente A.M."/>
            <person name="Singh N.D."/>
            <person name="Abad J.P."/>
            <person name="Abt D.N."/>
            <person name="Adryan B."/>
            <person name="Aguade M."/>
            <person name="Akashi H."/>
            <person name="Anderson W.W."/>
            <person name="Aquadro C.F."/>
            <person name="Ardell D.H."/>
            <person name="Arguello R."/>
            <person name="Artieri C.G."/>
            <person name="Barbash D.A."/>
            <person name="Barker D."/>
            <person name="Barsanti P."/>
            <person name="Batterham P."/>
            <person name="Batzoglou S."/>
            <person name="Begun D."/>
            <person name="Bhutkar A."/>
            <person name="Blanco E."/>
            <person name="Bosak S.A."/>
            <person name="Bradley R.K."/>
            <person name="Brand A.D."/>
            <person name="Brent M.R."/>
            <person name="Brooks A.N."/>
            <person name="Brown R.H."/>
            <person name="Butlin R.K."/>
            <person name="Caggese C."/>
            <person name="Calvi B.R."/>
            <person name="Bernardo de Carvalho A."/>
            <person name="Caspi A."/>
            <person name="Castrezana S."/>
            <person name="Celniker S.E."/>
            <person name="Chang J.L."/>
            <person name="Chapple C."/>
            <person name="Chatterji S."/>
            <person name="Chinwalla A."/>
            <person name="Civetta A."/>
            <person name="Clifton S.W."/>
            <person name="Comeron J.M."/>
            <person name="Costello J.C."/>
            <person name="Coyne J.A."/>
            <person name="Daub J."/>
            <person name="David R.G."/>
            <person name="Delcher A.L."/>
            <person name="Delehaunty K."/>
            <person name="Do C.B."/>
            <person name="Ebling H."/>
            <person name="Edwards K."/>
            <person name="Eickbush T."/>
            <person name="Evans J.D."/>
            <person name="Filipski A."/>
            <person name="Findeiss S."/>
            <person name="Freyhult E."/>
            <person name="Fulton L."/>
            <person name="Fulton R."/>
            <person name="Garcia A.C."/>
            <person name="Gardiner A."/>
            <person name="Garfield D.A."/>
            <person name="Garvin B.E."/>
            <person name="Gibson G."/>
            <person name="Gilbert D."/>
            <person name="Gnerre S."/>
            <person name="Godfrey J."/>
            <person name="Good R."/>
            <person name="Gotea V."/>
            <person name="Gravely B."/>
            <person name="Greenberg A.J."/>
            <person name="Griffiths-Jones S."/>
            <person name="Gross S."/>
            <person name="Guigo R."/>
            <person name="Gustafson E.A."/>
            <person name="Haerty W."/>
            <person name="Hahn M.W."/>
            <person name="Halligan D.L."/>
            <person name="Halpern A.L."/>
            <person name="Halter G.M."/>
            <person name="Han M.V."/>
            <person name="Heger A."/>
            <person name="Hillier L."/>
            <person name="Hinrichs A.S."/>
            <person name="Holmes I."/>
            <person name="Hoskins R.A."/>
            <person name="Hubisz M.J."/>
            <person name="Hultmark D."/>
            <person name="Huntley M.A."/>
            <person name="Jaffe D.B."/>
            <person name="Jagadeeshan S."/>
            <person name="Jeck W.R."/>
            <person name="Johnson J."/>
            <person name="Jones C.D."/>
            <person name="Jordan W.C."/>
            <person name="Karpen G.H."/>
            <person name="Kataoka E."/>
            <person name="Keightley P.D."/>
            <person name="Kheradpour P."/>
            <person name="Kirkness E.F."/>
            <person name="Koerich L.B."/>
            <person name="Kristiansen K."/>
            <person name="Kudrna D."/>
            <person name="Kulathinal R.J."/>
            <person name="Kumar S."/>
            <person name="Kwok R."/>
            <person name="Lander E."/>
            <person name="Langley C.H."/>
            <person name="Lapoint R."/>
            <person name="Lazzaro B.P."/>
            <person name="Lee S.J."/>
            <person name="Levesque L."/>
            <person name="Li R."/>
            <person name="Lin C.F."/>
            <person name="Lin M.F."/>
            <person name="Lindblad-Toh K."/>
            <person name="Llopart A."/>
            <person name="Long M."/>
            <person name="Low L."/>
            <person name="Lozovsky E."/>
            <person name="Lu J."/>
            <person name="Luo M."/>
            <person name="Machado C.A."/>
            <person name="Makalowski W."/>
            <person name="Marzo M."/>
            <person name="Matsuda M."/>
            <person name="Matzkin L."/>
            <person name="McAllister B."/>
            <person name="McBride C.S."/>
            <person name="McKernan B."/>
            <person name="McKernan K."/>
            <person name="Mendez-Lago M."/>
            <person name="Minx P."/>
            <person name="Mollenhauer M.U."/>
            <person name="Montooth K."/>
            <person name="Mount S.M."/>
            <person name="Mu X."/>
            <person name="Myers E."/>
            <person name="Negre B."/>
            <person name="Newfeld S."/>
            <person name="Nielsen R."/>
            <person name="Noor M.A."/>
            <person name="O'Grady P."/>
            <person name="Pachter L."/>
            <person name="Papaceit M."/>
            <person name="Parisi M.J."/>
            <person name="Parisi M."/>
            <person name="Parts L."/>
            <person name="Pedersen J.S."/>
            <person name="Pesole G."/>
            <person name="Phillippy A.M."/>
            <person name="Ponting C.P."/>
            <person name="Pop M."/>
            <person name="Porcelli D."/>
            <person name="Powell J.R."/>
            <person name="Prohaska S."/>
            <person name="Pruitt K."/>
            <person name="Puig M."/>
            <person name="Quesneville H."/>
            <person name="Ram K.R."/>
            <person name="Rand D."/>
            <person name="Rasmussen M.D."/>
            <person name="Reed L.K."/>
            <person name="Reenan R."/>
            <person name="Reily A."/>
            <person name="Remington K.A."/>
            <person name="Rieger T.T."/>
            <person name="Ritchie M.G."/>
            <person name="Robin C."/>
            <person name="Rogers Y.H."/>
            <person name="Rohde C."/>
            <person name="Rozas J."/>
            <person name="Rubenfield M.J."/>
            <person name="Ruiz A."/>
            <person name="Russo S."/>
            <person name="Salzberg S.L."/>
            <person name="Sanchez-Gracia A."/>
            <person name="Saranga D.J."/>
            <person name="Sato H."/>
            <person name="Schaeffer S.W."/>
            <person name="Schatz M.C."/>
            <person name="Schlenke T."/>
            <person name="Schwartz R."/>
            <person name="Segarra C."/>
            <person name="Singh R.S."/>
            <person name="Sirot L."/>
            <person name="Sirota M."/>
            <person name="Sisneros N.B."/>
            <person name="Smith C.D."/>
            <person name="Smith T.F."/>
            <person name="Spieth J."/>
            <person name="Stage D.E."/>
            <person name="Stark A."/>
            <person name="Stephan W."/>
            <person name="Strausberg R.L."/>
            <person name="Strempel S."/>
            <person name="Sturgill D."/>
            <person name="Sutton G."/>
            <person name="Sutton G.G."/>
            <person name="Tao W."/>
            <person name="Teichmann S."/>
            <person name="Tobari Y.N."/>
            <person name="Tomimura Y."/>
            <person name="Tsolas J.M."/>
            <person name="Valente V.L."/>
            <person name="Venter E."/>
            <person name="Venter J.C."/>
            <person name="Vicario S."/>
            <person name="Vieira F.G."/>
            <person name="Vilella A.J."/>
            <person name="Villasante A."/>
            <person name="Walenz B."/>
            <person name="Wang J."/>
            <person name="Wasserman M."/>
            <person name="Watts T."/>
            <person name="Wilson D."/>
            <person name="Wilson R.K."/>
            <person name="Wing R.A."/>
            <person name="Wolfner M.F."/>
            <person name="Wong A."/>
            <person name="Wong G.K."/>
            <person name="Wu C.I."/>
            <person name="Wu G."/>
            <person name="Yamamoto D."/>
            <person name="Yang H.P."/>
            <person name="Yang S.P."/>
            <person name="Yorke J.A."/>
            <person name="Yoshida K."/>
            <person name="Zdobnov E."/>
            <person name="Zhang P."/>
            <person name="Zhang Y."/>
            <person name="Zimin A.V."/>
            <person name="Baldwin J."/>
            <person name="Abdouelleil A."/>
            <person name="Abdulkadir J."/>
            <person name="Abebe A."/>
            <person name="Abera B."/>
            <person name="Abreu J."/>
            <person name="Acer S.C."/>
            <person name="Aftuck L."/>
            <person name="Alexander A."/>
            <person name="An P."/>
            <person name="Anderson E."/>
            <person name="Anderson S."/>
            <person name="Arachi H."/>
            <person name="Azer M."/>
            <person name="Bachantsang P."/>
            <person name="Barry A."/>
            <person name="Bayul T."/>
            <person name="Berlin A."/>
            <person name="Bessette D."/>
            <person name="Bloom T."/>
            <person name="Blye J."/>
            <person name="Boguslavskiy L."/>
            <person name="Bonnet C."/>
            <person name="Boukhgalter B."/>
            <person name="Bourzgui I."/>
            <person name="Brown A."/>
            <person name="Cahill P."/>
            <person name="Channer S."/>
            <person name="Cheshatsang Y."/>
            <person name="Chuda L."/>
            <person name="Citroen M."/>
            <person name="Collymore A."/>
            <person name="Cooke P."/>
            <person name="Costello M."/>
            <person name="D'Aco K."/>
            <person name="Daza R."/>
            <person name="De Haan G."/>
            <person name="DeGray S."/>
            <person name="DeMaso C."/>
            <person name="Dhargay N."/>
            <person name="Dooley K."/>
            <person name="Dooley E."/>
            <person name="Doricent M."/>
            <person name="Dorje P."/>
            <person name="Dorjee K."/>
            <person name="Dupes A."/>
            <person name="Elong R."/>
            <person name="Falk J."/>
            <person name="Farina A."/>
            <person name="Faro S."/>
            <person name="Ferguson D."/>
            <person name="Fisher S."/>
            <person name="Foley C.D."/>
            <person name="Franke A."/>
            <person name="Friedrich D."/>
            <person name="Gadbois L."/>
            <person name="Gearin G."/>
            <person name="Gearin C.R."/>
            <person name="Giannoukos G."/>
            <person name="Goode T."/>
            <person name="Graham J."/>
            <person name="Grandbois E."/>
            <person name="Grewal S."/>
            <person name="Gyaltsen K."/>
            <person name="Hafez N."/>
            <person name="Hagos B."/>
            <person name="Hall J."/>
            <person name="Henson C."/>
            <person name="Hollinger A."/>
            <person name="Honan T."/>
            <person name="Huard M.D."/>
            <person name="Hughes L."/>
            <person name="Hurhula B."/>
            <person name="Husby M.E."/>
            <person name="Kamat A."/>
            <person name="Kanga B."/>
            <person name="Kashin S."/>
            <person name="Khazanovich D."/>
            <person name="Kisner P."/>
            <person name="Lance K."/>
            <person name="Lara M."/>
            <person name="Lee W."/>
            <person name="Lennon N."/>
            <person name="Letendre F."/>
            <person name="LeVine R."/>
            <person name="Lipovsky A."/>
            <person name="Liu X."/>
            <person name="Liu J."/>
            <person name="Liu S."/>
            <person name="Lokyitsang T."/>
            <person name="Lokyitsang Y."/>
            <person name="Lubonja R."/>
            <person name="Lui A."/>
            <person name="MacDonald P."/>
            <person name="Magnisalis V."/>
            <person name="Maru K."/>
            <person name="Matthews C."/>
            <person name="McCusker W."/>
            <person name="McDonough S."/>
            <person name="Mehta T."/>
            <person name="Meldrim J."/>
            <person name="Meneus L."/>
            <person name="Mihai O."/>
            <person name="Mihalev A."/>
            <person name="Mihova T."/>
            <person name="Mittelman R."/>
            <person name="Mlenga V."/>
            <person name="Montmayeur A."/>
            <person name="Mulrain L."/>
            <person name="Navidi A."/>
            <person name="Naylor J."/>
            <person name="Negash T."/>
            <person name="Nguyen T."/>
            <person name="Nguyen N."/>
            <person name="Nicol R."/>
            <person name="Norbu C."/>
            <person name="Norbu N."/>
            <person name="Novod N."/>
            <person name="O'Neill B."/>
            <person name="Osman S."/>
            <person name="Markiewicz E."/>
            <person name="Oyono O.L."/>
            <person name="Patti C."/>
            <person name="Phunkhang P."/>
            <person name="Pierre F."/>
            <person name="Priest M."/>
            <person name="Raghuraman S."/>
            <person name="Rege F."/>
            <person name="Reyes R."/>
            <person name="Rise C."/>
            <person name="Rogov P."/>
            <person name="Ross K."/>
            <person name="Ryan E."/>
            <person name="Settipalli S."/>
            <person name="Shea T."/>
            <person name="Sherpa N."/>
            <person name="Shi L."/>
            <person name="Shih D."/>
            <person name="Sparrow T."/>
            <person name="Spaulding J."/>
            <person name="Stalker J."/>
            <person name="Stange-Thomann N."/>
            <person name="Stavropoulos S."/>
            <person name="Stone C."/>
            <person name="Strader C."/>
            <person name="Tesfaye S."/>
            <person name="Thomson T."/>
            <person name="Thoulutsang Y."/>
            <person name="Thoulutsang D."/>
            <person name="Topham K."/>
            <person name="Topping I."/>
            <person name="Tsamla T."/>
            <person name="Vassiliev H."/>
            <person name="Vo A."/>
            <person name="Wangchuk T."/>
            <person name="Wangdi T."/>
            <person name="Weiand M."/>
            <person name="Wilkinson J."/>
            <person name="Wilson A."/>
            <person name="Yadav S."/>
            <person name="Young G."/>
            <person name="Yu Q."/>
            <person name="Zembek L."/>
            <person name="Zhong D."/>
            <person name="Zimmer A."/>
            <person name="Zwirko Z."/>
            <person name="Jaffe D.B."/>
            <person name="Alvarez P."/>
            <person name="Brockman W."/>
            <person name="Butler J."/>
            <person name="Chin C."/>
            <person name="Gnerre S."/>
            <person name="Grabherr M."/>
            <person name="Kleber M."/>
            <person name="Mauceli E."/>
            <person name="MacCallum I."/>
        </authorList>
    </citation>
    <scope>NUCLEOTIDE SEQUENCE [LARGE SCALE GENOMIC DNA]</scope>
    <source>
        <strain evidence="14">Tucson 15081-1352.22</strain>
    </source>
</reference>
<evidence type="ECO:0000259" key="12">
    <source>
        <dbReference type="Pfam" id="PF07565"/>
    </source>
</evidence>
<organism evidence="13 14">
    <name type="scientific">Drosophila mojavensis</name>
    <name type="common">Fruit fly</name>
    <dbReference type="NCBI Taxonomy" id="7230"/>
    <lineage>
        <taxon>Eukaryota</taxon>
        <taxon>Metazoa</taxon>
        <taxon>Ecdysozoa</taxon>
        <taxon>Arthropoda</taxon>
        <taxon>Hexapoda</taxon>
        <taxon>Insecta</taxon>
        <taxon>Pterygota</taxon>
        <taxon>Neoptera</taxon>
        <taxon>Endopterygota</taxon>
        <taxon>Diptera</taxon>
        <taxon>Brachycera</taxon>
        <taxon>Muscomorpha</taxon>
        <taxon>Ephydroidea</taxon>
        <taxon>Drosophilidae</taxon>
        <taxon>Drosophila</taxon>
    </lineage>
</organism>
<feature type="transmembrane region" description="Helical" evidence="9">
    <location>
        <begin position="594"/>
        <end position="614"/>
    </location>
</feature>
<evidence type="ECO:0000259" key="11">
    <source>
        <dbReference type="Pfam" id="PF00955"/>
    </source>
</evidence>
<feature type="domain" description="Bicarbonate transporter-like transmembrane" evidence="11">
    <location>
        <begin position="447"/>
        <end position="986"/>
    </location>
</feature>
<keyword evidence="7 9" id="KW-0406">Ion transport</keyword>
<evidence type="ECO:0000313" key="14">
    <source>
        <dbReference type="Proteomes" id="UP000009192"/>
    </source>
</evidence>
<feature type="compositionally biased region" description="Polar residues" evidence="10">
    <location>
        <begin position="38"/>
        <end position="53"/>
    </location>
</feature>
<dbReference type="EMBL" id="CH933807">
    <property type="protein sequence ID" value="KRG03364.1"/>
    <property type="molecule type" value="Genomic_DNA"/>
</dbReference>
<dbReference type="FunFam" id="3.40.930.10:FF:000008">
    <property type="entry name" value="Anion exchange protein"/>
    <property type="match status" value="1"/>
</dbReference>
<evidence type="ECO:0000256" key="3">
    <source>
        <dbReference type="ARBA" id="ARBA00022448"/>
    </source>
</evidence>
<feature type="domain" description="Band 3 cytoplasmic" evidence="12">
    <location>
        <begin position="104"/>
        <end position="400"/>
    </location>
</feature>
<evidence type="ECO:0000256" key="1">
    <source>
        <dbReference type="ARBA" id="ARBA00004554"/>
    </source>
</evidence>
<dbReference type="InterPro" id="IPR013769">
    <property type="entry name" value="Band3_cytoplasmic_dom"/>
</dbReference>
<feature type="compositionally biased region" description="Basic and acidic residues" evidence="10">
    <location>
        <begin position="414"/>
        <end position="425"/>
    </location>
</feature>
<feature type="transmembrane region" description="Helical" evidence="9">
    <location>
        <begin position="563"/>
        <end position="587"/>
    </location>
</feature>
<keyword evidence="5 9" id="KW-0812">Transmembrane</keyword>
<comment type="similarity">
    <text evidence="2 9">Belongs to the anion exchanger (TC 2.A.31) family.</text>
</comment>
<dbReference type="GO" id="GO:0008510">
    <property type="term" value="F:sodium:bicarbonate symporter activity"/>
    <property type="evidence" value="ECO:0007669"/>
    <property type="project" value="TreeGrafter"/>
</dbReference>
<dbReference type="Pfam" id="PF07565">
    <property type="entry name" value="Band_3_cyto"/>
    <property type="match status" value="1"/>
</dbReference>
<proteinExistence type="inferred from homology"/>
<feature type="compositionally biased region" description="Basic and acidic residues" evidence="10">
    <location>
        <begin position="57"/>
        <end position="66"/>
    </location>
</feature>
<evidence type="ECO:0000256" key="4">
    <source>
        <dbReference type="ARBA" id="ARBA00022475"/>
    </source>
</evidence>
<sequence length="1172" mass="130075">MGPEHTTAIVANNQLDTNMPQQAQLRHIHGHGQLPKVITTTDSSRPWNMNSSSGDDEAPKDPRTGGEDFTQQFTENDFEATPPAQRVQFILGEDVDDGSHVSHPLFSEMGMLVKEGDEIEWKETARWIKFEEDVEEGGNRWSKPHVATLSLHALFELRGLLTNGTVMLDMEASNLELVADLVCDQMVSSGTLPANVKDKVKDALLRRHRHQHEYAKKTRLPIIRSLADMRNQSSSKKKKSNSINLRPQQNLPMITEDMVKSPSSHSMARQASGTELAEQQHKGNSHFMRKIPPGAEASNILVGEVDFLERTLSCFIRLSQAAVMGDLTEVPVPTRFIFILLGPPGSQSNFHEIGRAMATLMSDEIFHEVAYRARKRDHLLAGVDEFLDAVTVLPPGEWDPTIRIEPPAAIPSQEIRKRPPELPKEEIDEEEEEQRLREESGLSRSGRLFGGLINDFKRKAPWYWSDFRDALSMQCVASWIFLYFACLSPIITFGGLLSEATGKNMAAMESLVSGFVCGMGYGFFSGQPLTILGSTGPVLVFESIVYEFSMAQGWDYMTFRFWIGMWVAGICIVLVAIDASALVCYITRFTEENFATLIAVIFIYKAIENVVMIGKTFPVNQGIYDCICTAPPESNASVLEFAKYKWDACELYNGTLIGTDCGTPPTENVFLMSVVLCAGTFIFSTVLKEFKNALFFPSIVRQYISDFSVLIAIFSMTLFDYSLGVPTQKLEVPRELKPTLNTRGWLIPPFCEKNPWWSAIIAVFPAMLGTILIFMDQQITAVIINRKENKLKKGCGYHLDLFVLSGLIAICSVMGLPWFVAATVLSINHVNSLKLESECSAPGEKPQFLGVREQRVTHIMIFLTIGGSVLLTPQLRHIPMPVLFGVFLYMGVASLKGLQFFDRILIMFMPAKYQPDYMFLRQVPIKRVHLFTAIQLACLIILWLIKSFSQTSILFPLMLVVMIGIRKSLDFVFTRRELKILDDIMPEMTKRAAADDLHQLDAEDNHHQPPAGSAGNVAYNMKSGNAGTGSGSGSGSAATTIHIPLTGNSGSNKMGSTAASGAPTDVNRTTVWQQINKDGTSEQLIIPVTVKVRHINGNHSSTNAALSPRLSPMHEADEYNESSANKMTNNQMLPANQQQQQQQQQPSNCKEAAAKLEGAVVTTQSPANITPV</sequence>
<keyword evidence="14" id="KW-1185">Reference proteome</keyword>
<keyword evidence="8 9" id="KW-0472">Membrane</keyword>
<accession>A0A0Q9XEC9</accession>
<dbReference type="Gene3D" id="1.10.287.570">
    <property type="entry name" value="Helical hairpin bin"/>
    <property type="match status" value="1"/>
</dbReference>
<comment type="subcellular location">
    <subcellularLocation>
        <location evidence="1">Basolateral cell membrane</location>
        <topology evidence="1">Multi-pass membrane protein</topology>
    </subcellularLocation>
    <subcellularLocation>
        <location evidence="9">Membrane</location>
        <topology evidence="9">Multi-pass membrane protein</topology>
    </subcellularLocation>
</comment>
<dbReference type="OrthoDB" id="1735926at2759"/>
<feature type="transmembrane region" description="Helical" evidence="9">
    <location>
        <begin position="796"/>
        <end position="820"/>
    </location>
</feature>
<feature type="region of interest" description="Disordered" evidence="10">
    <location>
        <begin position="29"/>
        <end position="69"/>
    </location>
</feature>
<feature type="region of interest" description="Disordered" evidence="10">
    <location>
        <begin position="229"/>
        <end position="248"/>
    </location>
</feature>
<dbReference type="InterPro" id="IPR016152">
    <property type="entry name" value="PTrfase/Anion_transptr"/>
</dbReference>
<dbReference type="AlphaFoldDB" id="A0A0Q9XEC9"/>